<proteinExistence type="predicted"/>
<sequence length="202" mass="22940">MYFFCGDAPTPLKKFLFRLTLPSLASLKVDSMSFEETDTFTSVRELITRSQCPITILHFDNGDILEEDILHVFRTRPTLEDVRLTHVEGFLNQTLSELTPKLDSREILVPRLRTLHLGGNIVFDMEVFVNMVEGRWDLPPQPLHFKSLQRLKEVHICQLISINVQNSDGPITTTALSALDAYAAEGLNITFKTEYTLTTGDI</sequence>
<comment type="caution">
    <text evidence="1">The sequence shown here is derived from an EMBL/GenBank/DDBJ whole genome shotgun (WGS) entry which is preliminary data.</text>
</comment>
<name>A0AA39TKJ2_ARMTA</name>
<dbReference type="GeneID" id="85355880"/>
<keyword evidence="2" id="KW-1185">Reference proteome</keyword>
<reference evidence="1" key="1">
    <citation type="submission" date="2023-06" db="EMBL/GenBank/DDBJ databases">
        <authorList>
            <consortium name="Lawrence Berkeley National Laboratory"/>
            <person name="Ahrendt S."/>
            <person name="Sahu N."/>
            <person name="Indic B."/>
            <person name="Wong-Bajracharya J."/>
            <person name="Merenyi Z."/>
            <person name="Ke H.-M."/>
            <person name="Monk M."/>
            <person name="Kocsube S."/>
            <person name="Drula E."/>
            <person name="Lipzen A."/>
            <person name="Balint B."/>
            <person name="Henrissat B."/>
            <person name="Andreopoulos B."/>
            <person name="Martin F.M."/>
            <person name="Harder C.B."/>
            <person name="Rigling D."/>
            <person name="Ford K.L."/>
            <person name="Foster G.D."/>
            <person name="Pangilinan J."/>
            <person name="Papanicolaou A."/>
            <person name="Barry K."/>
            <person name="LaButti K."/>
            <person name="Viragh M."/>
            <person name="Koriabine M."/>
            <person name="Yan M."/>
            <person name="Riley R."/>
            <person name="Champramary S."/>
            <person name="Plett K.L."/>
            <person name="Tsai I.J."/>
            <person name="Slot J."/>
            <person name="Sipos G."/>
            <person name="Plett J."/>
            <person name="Nagy L.G."/>
            <person name="Grigoriev I.V."/>
        </authorList>
    </citation>
    <scope>NUCLEOTIDE SEQUENCE</scope>
    <source>
        <strain evidence="1">CCBAS 213</strain>
    </source>
</reference>
<dbReference type="EMBL" id="JAUEPS010000009">
    <property type="protein sequence ID" value="KAK0462342.1"/>
    <property type="molecule type" value="Genomic_DNA"/>
</dbReference>
<dbReference type="AlphaFoldDB" id="A0AA39TKJ2"/>
<dbReference type="RefSeq" id="XP_060333954.1">
    <property type="nucleotide sequence ID" value="XM_060472332.1"/>
</dbReference>
<dbReference type="Proteomes" id="UP001175211">
    <property type="component" value="Unassembled WGS sequence"/>
</dbReference>
<gene>
    <name evidence="1" type="ORF">EV420DRAFT_1524056</name>
</gene>
<accession>A0AA39TKJ2</accession>
<evidence type="ECO:0008006" key="3">
    <source>
        <dbReference type="Google" id="ProtNLM"/>
    </source>
</evidence>
<evidence type="ECO:0000313" key="2">
    <source>
        <dbReference type="Proteomes" id="UP001175211"/>
    </source>
</evidence>
<organism evidence="1 2">
    <name type="scientific">Armillaria tabescens</name>
    <name type="common">Ringless honey mushroom</name>
    <name type="synonym">Agaricus tabescens</name>
    <dbReference type="NCBI Taxonomy" id="1929756"/>
    <lineage>
        <taxon>Eukaryota</taxon>
        <taxon>Fungi</taxon>
        <taxon>Dikarya</taxon>
        <taxon>Basidiomycota</taxon>
        <taxon>Agaricomycotina</taxon>
        <taxon>Agaricomycetes</taxon>
        <taxon>Agaricomycetidae</taxon>
        <taxon>Agaricales</taxon>
        <taxon>Marasmiineae</taxon>
        <taxon>Physalacriaceae</taxon>
        <taxon>Desarmillaria</taxon>
    </lineage>
</organism>
<protein>
    <recommendedName>
        <fullName evidence="3">F-box domain-containing protein</fullName>
    </recommendedName>
</protein>
<evidence type="ECO:0000313" key="1">
    <source>
        <dbReference type="EMBL" id="KAK0462342.1"/>
    </source>
</evidence>